<evidence type="ECO:0000256" key="1">
    <source>
        <dbReference type="ARBA" id="ARBA00004651"/>
    </source>
</evidence>
<keyword evidence="5 6" id="KW-0472">Membrane</keyword>
<keyword evidence="4 6" id="KW-1133">Transmembrane helix</keyword>
<dbReference type="Pfam" id="PF07690">
    <property type="entry name" value="MFS_1"/>
    <property type="match status" value="1"/>
</dbReference>
<dbReference type="Proteomes" id="UP001171902">
    <property type="component" value="Unassembled WGS sequence"/>
</dbReference>
<accession>A0ABT7YN96</accession>
<feature type="transmembrane region" description="Helical" evidence="6">
    <location>
        <begin position="169"/>
        <end position="189"/>
    </location>
</feature>
<dbReference type="SUPFAM" id="SSF103473">
    <property type="entry name" value="MFS general substrate transporter"/>
    <property type="match status" value="1"/>
</dbReference>
<keyword evidence="3 6" id="KW-0812">Transmembrane</keyword>
<evidence type="ECO:0000256" key="6">
    <source>
        <dbReference type="SAM" id="Phobius"/>
    </source>
</evidence>
<feature type="transmembrane region" description="Helical" evidence="6">
    <location>
        <begin position="48"/>
        <end position="68"/>
    </location>
</feature>
<dbReference type="InterPro" id="IPR036259">
    <property type="entry name" value="MFS_trans_sf"/>
</dbReference>
<dbReference type="InterPro" id="IPR011701">
    <property type="entry name" value="MFS"/>
</dbReference>
<organism evidence="7 8">
    <name type="scientific">Glycomyces tritici</name>
    <dbReference type="NCBI Taxonomy" id="2665176"/>
    <lineage>
        <taxon>Bacteria</taxon>
        <taxon>Bacillati</taxon>
        <taxon>Actinomycetota</taxon>
        <taxon>Actinomycetes</taxon>
        <taxon>Glycomycetales</taxon>
        <taxon>Glycomycetaceae</taxon>
        <taxon>Glycomyces</taxon>
    </lineage>
</organism>
<evidence type="ECO:0000313" key="7">
    <source>
        <dbReference type="EMBL" id="MDN3240115.1"/>
    </source>
</evidence>
<dbReference type="RefSeq" id="WP_289957162.1">
    <property type="nucleotide sequence ID" value="NZ_JAUEMJ010000002.1"/>
</dbReference>
<gene>
    <name evidence="7" type="ORF">QWI33_10280</name>
</gene>
<evidence type="ECO:0000256" key="5">
    <source>
        <dbReference type="ARBA" id="ARBA00023136"/>
    </source>
</evidence>
<dbReference type="PANTHER" id="PTHR23513:SF11">
    <property type="entry name" value="STAPHYLOFERRIN A TRANSPORTER"/>
    <property type="match status" value="1"/>
</dbReference>
<dbReference type="Gene3D" id="1.20.1250.20">
    <property type="entry name" value="MFS general substrate transporter like domains"/>
    <property type="match status" value="1"/>
</dbReference>
<feature type="transmembrane region" description="Helical" evidence="6">
    <location>
        <begin position="262"/>
        <end position="283"/>
    </location>
</feature>
<keyword evidence="2" id="KW-1003">Cell membrane</keyword>
<proteinExistence type="predicted"/>
<comment type="subcellular location">
    <subcellularLocation>
        <location evidence="1">Cell membrane</location>
        <topology evidence="1">Multi-pass membrane protein</topology>
    </subcellularLocation>
</comment>
<evidence type="ECO:0000256" key="4">
    <source>
        <dbReference type="ARBA" id="ARBA00022989"/>
    </source>
</evidence>
<dbReference type="CDD" id="cd06173">
    <property type="entry name" value="MFS_MefA_like"/>
    <property type="match status" value="1"/>
</dbReference>
<evidence type="ECO:0000256" key="2">
    <source>
        <dbReference type="ARBA" id="ARBA00022475"/>
    </source>
</evidence>
<feature type="transmembrane region" description="Helical" evidence="6">
    <location>
        <begin position="19"/>
        <end position="42"/>
    </location>
</feature>
<keyword evidence="8" id="KW-1185">Reference proteome</keyword>
<sequence length="421" mass="43297">MPAVTPDPSLFRNLDARRLWYASACFSAAFWMLHITVALHVLSVADTAALAAVQLTGALPALLLMPIAGLAADKLSVRKLALTGAAVQIAAVVGAAASAQRGGLVALALCFALQGTATALWPPARQQWLYGVVGEDLRQKANAAIGSLNGIMTIVGAVGAGVVSIWSPAVAMLAVAGLLALGLVQLLRVRAPEPVAAGRPKPERLGAHLRGFAADLRAGFGATRRYPLAQSVIWIGIAWGFIGGGYTVMINGHIVEDLGGNSVAVAVVFCCDGLAVLGATVLAGRLRRSAHLSAWGLCYVVQGLGWAAFFLAPNLIGAVACLMVMRVASGYIIALDTTILLETVPKEFRGRVTSVHITTYNAMARISLAALGAALAAVSLVGLGVAAGLISAAIGVAWWLTAGRSAGTAYMDAQRAEPVTR</sequence>
<feature type="transmembrane region" description="Helical" evidence="6">
    <location>
        <begin position="103"/>
        <end position="122"/>
    </location>
</feature>
<comment type="caution">
    <text evidence="7">The sequence shown here is derived from an EMBL/GenBank/DDBJ whole genome shotgun (WGS) entry which is preliminary data.</text>
</comment>
<feature type="transmembrane region" description="Helical" evidence="6">
    <location>
        <begin position="368"/>
        <end position="401"/>
    </location>
</feature>
<reference evidence="7" key="1">
    <citation type="submission" date="2023-06" db="EMBL/GenBank/DDBJ databases">
        <title>Gycomyces niveus sp.nov., a novel actinomycete isolated from soil in Shouguang.</title>
        <authorList>
            <person name="Yang X."/>
            <person name="Zhao J."/>
        </authorList>
    </citation>
    <scope>NUCLEOTIDE SEQUENCE</scope>
    <source>
        <strain evidence="7">NEAU C2</strain>
    </source>
</reference>
<feature type="transmembrane region" description="Helical" evidence="6">
    <location>
        <begin position="290"/>
        <end position="309"/>
    </location>
</feature>
<feature type="transmembrane region" description="Helical" evidence="6">
    <location>
        <begin position="232"/>
        <end position="250"/>
    </location>
</feature>
<dbReference type="PANTHER" id="PTHR23513">
    <property type="entry name" value="INTEGRAL MEMBRANE EFFLUX PROTEIN-RELATED"/>
    <property type="match status" value="1"/>
</dbReference>
<dbReference type="EMBL" id="JAUEMJ010000002">
    <property type="protein sequence ID" value="MDN3240115.1"/>
    <property type="molecule type" value="Genomic_DNA"/>
</dbReference>
<evidence type="ECO:0000313" key="8">
    <source>
        <dbReference type="Proteomes" id="UP001171902"/>
    </source>
</evidence>
<name>A0ABT7YN96_9ACTN</name>
<feature type="transmembrane region" description="Helical" evidence="6">
    <location>
        <begin position="315"/>
        <end position="341"/>
    </location>
</feature>
<evidence type="ECO:0000256" key="3">
    <source>
        <dbReference type="ARBA" id="ARBA00022692"/>
    </source>
</evidence>
<protein>
    <submittedName>
        <fullName evidence="7">MFS transporter</fullName>
    </submittedName>
</protein>
<feature type="transmembrane region" description="Helical" evidence="6">
    <location>
        <begin position="143"/>
        <end position="163"/>
    </location>
</feature>